<dbReference type="InterPro" id="IPR013783">
    <property type="entry name" value="Ig-like_fold"/>
</dbReference>
<feature type="compositionally biased region" description="Basic and acidic residues" evidence="1">
    <location>
        <begin position="364"/>
        <end position="374"/>
    </location>
</feature>
<evidence type="ECO:0000256" key="1">
    <source>
        <dbReference type="SAM" id="MobiDB-lite"/>
    </source>
</evidence>
<keyword evidence="2" id="KW-0732">Signal</keyword>
<dbReference type="Pfam" id="PF17869">
    <property type="entry name" value="Cys_box"/>
    <property type="match status" value="1"/>
</dbReference>
<dbReference type="PROSITE" id="PS50853">
    <property type="entry name" value="FN3"/>
    <property type="match status" value="1"/>
</dbReference>
<dbReference type="InterPro" id="IPR003961">
    <property type="entry name" value="FN3_dom"/>
</dbReference>
<dbReference type="Pfam" id="PF00095">
    <property type="entry name" value="WAP"/>
    <property type="match status" value="1"/>
</dbReference>
<dbReference type="GO" id="GO:0009986">
    <property type="term" value="C:cell surface"/>
    <property type="evidence" value="ECO:0007669"/>
    <property type="project" value="TreeGrafter"/>
</dbReference>
<dbReference type="OMA" id="FRWRMSQ"/>
<feature type="region of interest" description="Disordered" evidence="1">
    <location>
        <begin position="259"/>
        <end position="278"/>
    </location>
</feature>
<dbReference type="SUPFAM" id="SSF49265">
    <property type="entry name" value="Fibronectin type III"/>
    <property type="match status" value="2"/>
</dbReference>
<dbReference type="Gene3D" id="4.10.75.10">
    <property type="entry name" value="Elafin-like"/>
    <property type="match status" value="1"/>
</dbReference>
<protein>
    <submittedName>
        <fullName evidence="5">Uncharacterized protein</fullName>
    </submittedName>
</protein>
<feature type="compositionally biased region" description="Basic residues" evidence="1">
    <location>
        <begin position="340"/>
        <end position="362"/>
    </location>
</feature>
<sequence length="707" mass="78464">MSACRAALLLLCAALAVSRARRSSPEQEDVQEKMSSARCTSRCLSLHMTQLTAAFRHLQNGQVLVWCENHRRCSQCLQPCKDLWETRKVLSPKSCEKQTECVTSREFLASLRSTRQGDCPPPQRATGFAAACVESCSSDQHCPSPRKCCFNGCGHTCQAPANLYKGVPLKPRRDVSFVEDPEGLVKVAWVSKFNVSMEPVIYMLQSRWNVGIHPSEDHASQWTTVAMTLSEDVVLSDLRPQRWYQFRVAAINSHGSRGFTTPSKHYISSKDPSPPEPPINVRVSNQTLEWTGSHPGTQTTERSRGGGVTVAVLLSWEPPREGDLPVHNYRVTWMARHAHTSHKQAHTLHAHKHSNLHTRPTHSRTPDQGKKESNTRVTQGAQCELWLQGLLPATSYFLSIQTVAYWGQKRLKSPRFQIAFTTITHRGEDVSNELPSSSSSSSLPSSLPSSDLPHSSFLPHPESPLNVGTPGSLHLEVAAPHYHENQLQVKVFWKVPNRGRQRHLGPYILRWRPHTCSTNVTSSERTASVQGTHHTIKGLLFACKYRVVVAMKAETGSEAVAWVTTPTCSSIRVREGKVLPCNTEERHPSGRKVVLRPERLTADFEQVNGTLLMTVRWMMSQHSLDPAAVEGFQFTWTLQSGLTAMEGLEDTLISQTQTLAQSQRSVSVVGLQADSVYQLQLQVLTAGGSNGAAVSKTIHTPAINTTF</sequence>
<dbReference type="InterPro" id="IPR008197">
    <property type="entry name" value="WAP_dom"/>
</dbReference>
<dbReference type="InterPro" id="IPR036645">
    <property type="entry name" value="Elafin-like_sf"/>
</dbReference>
<dbReference type="AlphaFoldDB" id="A0A3Q3W366"/>
<accession>A0A3Q3W366</accession>
<keyword evidence="6" id="KW-1185">Reference proteome</keyword>
<feature type="domain" description="Fibronectin type-III" evidence="3">
    <location>
        <begin position="167"/>
        <end position="272"/>
    </location>
</feature>
<feature type="region of interest" description="Disordered" evidence="1">
    <location>
        <begin position="429"/>
        <end position="463"/>
    </location>
</feature>
<reference evidence="5" key="1">
    <citation type="submission" date="2025-08" db="UniProtKB">
        <authorList>
            <consortium name="Ensembl"/>
        </authorList>
    </citation>
    <scope>IDENTIFICATION</scope>
</reference>
<dbReference type="Ensembl" id="ENSMMOT00000008662.1">
    <property type="protein sequence ID" value="ENSMMOP00000008508.1"/>
    <property type="gene ID" value="ENSMMOG00000006577.1"/>
</dbReference>
<dbReference type="PANTHER" id="PTHR14131:SF7">
    <property type="entry name" value="ANOSMIN 1B"/>
    <property type="match status" value="1"/>
</dbReference>
<dbReference type="InterPro" id="IPR040957">
    <property type="entry name" value="Anosmin-1_Cys_box"/>
</dbReference>
<evidence type="ECO:0000313" key="5">
    <source>
        <dbReference type="Ensembl" id="ENSMMOP00000008508.1"/>
    </source>
</evidence>
<dbReference type="SUPFAM" id="SSF57256">
    <property type="entry name" value="Elafin-like"/>
    <property type="match status" value="1"/>
</dbReference>
<dbReference type="PANTHER" id="PTHR14131">
    <property type="entry name" value="ANOSMIN"/>
    <property type="match status" value="1"/>
</dbReference>
<dbReference type="STRING" id="94237.ENSMMOP00000008508"/>
<dbReference type="InterPro" id="IPR036116">
    <property type="entry name" value="FN3_sf"/>
</dbReference>
<proteinExistence type="predicted"/>
<organism evidence="5 6">
    <name type="scientific">Mola mola</name>
    <name type="common">Ocean sunfish</name>
    <name type="synonym">Tetraodon mola</name>
    <dbReference type="NCBI Taxonomy" id="94237"/>
    <lineage>
        <taxon>Eukaryota</taxon>
        <taxon>Metazoa</taxon>
        <taxon>Chordata</taxon>
        <taxon>Craniata</taxon>
        <taxon>Vertebrata</taxon>
        <taxon>Euteleostomi</taxon>
        <taxon>Actinopterygii</taxon>
        <taxon>Neopterygii</taxon>
        <taxon>Teleostei</taxon>
        <taxon>Neoteleostei</taxon>
        <taxon>Acanthomorphata</taxon>
        <taxon>Eupercaria</taxon>
        <taxon>Tetraodontiformes</taxon>
        <taxon>Molidae</taxon>
        <taxon>Mola</taxon>
    </lineage>
</organism>
<evidence type="ECO:0000259" key="4">
    <source>
        <dbReference type="PROSITE" id="PS51390"/>
    </source>
</evidence>
<dbReference type="CDD" id="cd00199">
    <property type="entry name" value="WAP"/>
    <property type="match status" value="1"/>
</dbReference>
<feature type="signal peptide" evidence="2">
    <location>
        <begin position="1"/>
        <end position="20"/>
    </location>
</feature>
<feature type="region of interest" description="Disordered" evidence="1">
    <location>
        <begin position="340"/>
        <end position="376"/>
    </location>
</feature>
<dbReference type="SMART" id="SM00217">
    <property type="entry name" value="WAP"/>
    <property type="match status" value="1"/>
</dbReference>
<dbReference type="Proteomes" id="UP000261620">
    <property type="component" value="Unplaced"/>
</dbReference>
<dbReference type="Gene3D" id="2.60.40.10">
    <property type="entry name" value="Immunoglobulins"/>
    <property type="match status" value="2"/>
</dbReference>
<dbReference type="GO" id="GO:0030414">
    <property type="term" value="F:peptidase inhibitor activity"/>
    <property type="evidence" value="ECO:0007669"/>
    <property type="project" value="InterPro"/>
</dbReference>
<dbReference type="CDD" id="cd00063">
    <property type="entry name" value="FN3"/>
    <property type="match status" value="3"/>
</dbReference>
<dbReference type="SMART" id="SM00060">
    <property type="entry name" value="FN3"/>
    <property type="match status" value="4"/>
</dbReference>
<evidence type="ECO:0000259" key="3">
    <source>
        <dbReference type="PROSITE" id="PS50853"/>
    </source>
</evidence>
<evidence type="ECO:0000313" key="6">
    <source>
        <dbReference type="Proteomes" id="UP000261620"/>
    </source>
</evidence>
<feature type="domain" description="WAP" evidence="4">
    <location>
        <begin position="112"/>
        <end position="161"/>
    </location>
</feature>
<dbReference type="PROSITE" id="PS51390">
    <property type="entry name" value="WAP"/>
    <property type="match status" value="1"/>
</dbReference>
<reference evidence="5" key="2">
    <citation type="submission" date="2025-09" db="UniProtKB">
        <authorList>
            <consortium name="Ensembl"/>
        </authorList>
    </citation>
    <scope>IDENTIFICATION</scope>
</reference>
<dbReference type="InterPro" id="IPR042447">
    <property type="entry name" value="Anosmin-1"/>
</dbReference>
<dbReference type="GO" id="GO:0005576">
    <property type="term" value="C:extracellular region"/>
    <property type="evidence" value="ECO:0007669"/>
    <property type="project" value="InterPro"/>
</dbReference>
<feature type="compositionally biased region" description="Low complexity" evidence="1">
    <location>
        <begin position="434"/>
        <end position="460"/>
    </location>
</feature>
<feature type="chain" id="PRO_5018616034" evidence="2">
    <location>
        <begin position="21"/>
        <end position="707"/>
    </location>
</feature>
<dbReference type="FunFam" id="4.10.75.10:FF:000001">
    <property type="entry name" value="Anosmin 1"/>
    <property type="match status" value="1"/>
</dbReference>
<dbReference type="GO" id="GO:0030182">
    <property type="term" value="P:neuron differentiation"/>
    <property type="evidence" value="ECO:0007669"/>
    <property type="project" value="TreeGrafter"/>
</dbReference>
<name>A0A3Q3W366_MOLML</name>
<evidence type="ECO:0000256" key="2">
    <source>
        <dbReference type="SAM" id="SignalP"/>
    </source>
</evidence>